<comment type="caution">
    <text evidence="2">The sequence shown here is derived from an EMBL/GenBank/DDBJ whole genome shotgun (WGS) entry which is preliminary data.</text>
</comment>
<evidence type="ECO:0000313" key="2">
    <source>
        <dbReference type="EMBL" id="KAL2050484.1"/>
    </source>
</evidence>
<evidence type="ECO:0000256" key="1">
    <source>
        <dbReference type="SAM" id="MobiDB-lite"/>
    </source>
</evidence>
<reference evidence="2 3" key="1">
    <citation type="submission" date="2024-09" db="EMBL/GenBank/DDBJ databases">
        <title>Rethinking Asexuality: The Enigmatic Case of Functional Sexual Genes in Lepraria (Stereocaulaceae).</title>
        <authorList>
            <person name="Doellman M."/>
            <person name="Sun Y."/>
            <person name="Barcenas-Pena A."/>
            <person name="Lumbsch H.T."/>
            <person name="Grewe F."/>
        </authorList>
    </citation>
    <scope>NUCLEOTIDE SEQUENCE [LARGE SCALE GENOMIC DNA]</scope>
    <source>
        <strain evidence="2 3">Grewe 0041</strain>
    </source>
</reference>
<dbReference type="Proteomes" id="UP001590951">
    <property type="component" value="Unassembled WGS sequence"/>
</dbReference>
<dbReference type="EMBL" id="JBHFEH010000047">
    <property type="protein sequence ID" value="KAL2050484.1"/>
    <property type="molecule type" value="Genomic_DNA"/>
</dbReference>
<gene>
    <name evidence="2" type="ORF">ABVK25_009318</name>
</gene>
<proteinExistence type="predicted"/>
<dbReference type="Gene3D" id="1.25.40.20">
    <property type="entry name" value="Ankyrin repeat-containing domain"/>
    <property type="match status" value="1"/>
</dbReference>
<accession>A0ABR4AY35</accession>
<sequence length="121" mass="13762">MDSLTQWKNFVVDKRSGTIDGFDSYALGLDDFELNKFRGPEGYYYRHRQNLNFRLREAAKQGNAPLARDLIGMGADTHVSTNDGATPLHDASSNGHEDMHCPHPKVPQLKASWKLQKDYLR</sequence>
<evidence type="ECO:0000313" key="3">
    <source>
        <dbReference type="Proteomes" id="UP001590951"/>
    </source>
</evidence>
<dbReference type="InterPro" id="IPR036770">
    <property type="entry name" value="Ankyrin_rpt-contain_sf"/>
</dbReference>
<organism evidence="2 3">
    <name type="scientific">Lepraria finkii</name>
    <dbReference type="NCBI Taxonomy" id="1340010"/>
    <lineage>
        <taxon>Eukaryota</taxon>
        <taxon>Fungi</taxon>
        <taxon>Dikarya</taxon>
        <taxon>Ascomycota</taxon>
        <taxon>Pezizomycotina</taxon>
        <taxon>Lecanoromycetes</taxon>
        <taxon>OSLEUM clade</taxon>
        <taxon>Lecanoromycetidae</taxon>
        <taxon>Lecanorales</taxon>
        <taxon>Lecanorineae</taxon>
        <taxon>Stereocaulaceae</taxon>
        <taxon>Lepraria</taxon>
    </lineage>
</organism>
<protein>
    <submittedName>
        <fullName evidence="2">Uncharacterized protein</fullName>
    </submittedName>
</protein>
<name>A0ABR4AY35_9LECA</name>
<keyword evidence="3" id="KW-1185">Reference proteome</keyword>
<dbReference type="Pfam" id="PF13637">
    <property type="entry name" value="Ank_4"/>
    <property type="match status" value="1"/>
</dbReference>
<feature type="region of interest" description="Disordered" evidence="1">
    <location>
        <begin position="77"/>
        <end position="105"/>
    </location>
</feature>
<dbReference type="SUPFAM" id="SSF48403">
    <property type="entry name" value="Ankyrin repeat"/>
    <property type="match status" value="1"/>
</dbReference>
<dbReference type="InterPro" id="IPR002110">
    <property type="entry name" value="Ankyrin_rpt"/>
</dbReference>